<feature type="compositionally biased region" description="Low complexity" evidence="4">
    <location>
        <begin position="133"/>
        <end position="155"/>
    </location>
</feature>
<comment type="subcellular location">
    <subcellularLocation>
        <location evidence="1">Nucleus</location>
    </subcellularLocation>
</comment>
<dbReference type="AlphaFoldDB" id="S3CA93"/>
<evidence type="ECO:0000256" key="4">
    <source>
        <dbReference type="SAM" id="MobiDB-lite"/>
    </source>
</evidence>
<dbReference type="Pfam" id="PF00172">
    <property type="entry name" value="Zn_clus"/>
    <property type="match status" value="1"/>
</dbReference>
<evidence type="ECO:0000256" key="2">
    <source>
        <dbReference type="ARBA" id="ARBA00022723"/>
    </source>
</evidence>
<name>S3CA93_OPHP1</name>
<keyword evidence="7" id="KW-1185">Reference proteome</keyword>
<dbReference type="eggNOG" id="ENOG502SIJ3">
    <property type="taxonomic scope" value="Eukaryota"/>
</dbReference>
<dbReference type="PANTHER" id="PTHR31001">
    <property type="entry name" value="UNCHARACTERIZED TRANSCRIPTIONAL REGULATORY PROTEIN"/>
    <property type="match status" value="1"/>
</dbReference>
<keyword evidence="3" id="KW-0539">Nucleus</keyword>
<feature type="region of interest" description="Disordered" evidence="4">
    <location>
        <begin position="74"/>
        <end position="163"/>
    </location>
</feature>
<gene>
    <name evidence="6" type="ORF">F503_05554</name>
</gene>
<feature type="domain" description="Zn(2)-C6 fungal-type" evidence="5">
    <location>
        <begin position="34"/>
        <end position="65"/>
    </location>
</feature>
<evidence type="ECO:0000256" key="3">
    <source>
        <dbReference type="ARBA" id="ARBA00023242"/>
    </source>
</evidence>
<dbReference type="CDD" id="cd12148">
    <property type="entry name" value="fungal_TF_MHR"/>
    <property type="match status" value="1"/>
</dbReference>
<dbReference type="EMBL" id="KE148146">
    <property type="protein sequence ID" value="EPE10459.1"/>
    <property type="molecule type" value="Genomic_DNA"/>
</dbReference>
<reference evidence="6 7" key="1">
    <citation type="journal article" date="2013" name="BMC Genomics">
        <title>The genome and transcriptome of the pine saprophyte Ophiostoma piceae, and a comparison with the bark beetle-associated pine pathogen Grosmannia clavigera.</title>
        <authorList>
            <person name="Haridas S."/>
            <person name="Wang Y."/>
            <person name="Lim L."/>
            <person name="Massoumi Alamouti S."/>
            <person name="Jackman S."/>
            <person name="Docking R."/>
            <person name="Robertson G."/>
            <person name="Birol I."/>
            <person name="Bohlmann J."/>
            <person name="Breuil C."/>
        </authorList>
    </citation>
    <scope>NUCLEOTIDE SEQUENCE [LARGE SCALE GENOMIC DNA]</scope>
    <source>
        <strain evidence="6 7">UAMH 11346</strain>
    </source>
</reference>
<dbReference type="InterPro" id="IPR036864">
    <property type="entry name" value="Zn2-C6_fun-type_DNA-bd_sf"/>
</dbReference>
<organism evidence="6 7">
    <name type="scientific">Ophiostoma piceae (strain UAMH 11346)</name>
    <name type="common">Sap stain fungus</name>
    <dbReference type="NCBI Taxonomy" id="1262450"/>
    <lineage>
        <taxon>Eukaryota</taxon>
        <taxon>Fungi</taxon>
        <taxon>Dikarya</taxon>
        <taxon>Ascomycota</taxon>
        <taxon>Pezizomycotina</taxon>
        <taxon>Sordariomycetes</taxon>
        <taxon>Sordariomycetidae</taxon>
        <taxon>Ophiostomatales</taxon>
        <taxon>Ophiostomataceae</taxon>
        <taxon>Ophiostoma</taxon>
    </lineage>
</organism>
<dbReference type="GO" id="GO:0006351">
    <property type="term" value="P:DNA-templated transcription"/>
    <property type="evidence" value="ECO:0007669"/>
    <property type="project" value="InterPro"/>
</dbReference>
<evidence type="ECO:0000313" key="7">
    <source>
        <dbReference type="Proteomes" id="UP000016923"/>
    </source>
</evidence>
<evidence type="ECO:0000259" key="5">
    <source>
        <dbReference type="PROSITE" id="PS50048"/>
    </source>
</evidence>
<dbReference type="CDD" id="cd00067">
    <property type="entry name" value="GAL4"/>
    <property type="match status" value="1"/>
</dbReference>
<dbReference type="VEuPathDB" id="FungiDB:F503_05554"/>
<dbReference type="Proteomes" id="UP000016923">
    <property type="component" value="Unassembled WGS sequence"/>
</dbReference>
<feature type="region of interest" description="Disordered" evidence="4">
    <location>
        <begin position="1"/>
        <end position="30"/>
    </location>
</feature>
<evidence type="ECO:0000313" key="6">
    <source>
        <dbReference type="EMBL" id="EPE10459.1"/>
    </source>
</evidence>
<dbReference type="SUPFAM" id="SSF57701">
    <property type="entry name" value="Zn2/Cys6 DNA-binding domain"/>
    <property type="match status" value="1"/>
</dbReference>
<dbReference type="OMA" id="HWMAPCN"/>
<sequence length="900" mass="96786">MSALTFSHLSSDTFEKESQKKAGRKRPRIREAVSCWQCRSRKIRCDREQPCQPCVERDAGAKCTYSQTKASASVKSNTATFRAAEKSPLSPTVKPSTPSSSSTARSGSVASNGPANADACPATSARNPSITQSSARGSVSSRPSGSVSSASIPRSHVFQGSDRKTRLVSASHWMAPCNEMKVIKAMLTGSKEFQSSLQEFAGVKETLRRENIVTINIPTNATAAGGRLSPSILLEGLPDKTSCEEWIGRYFKGYGRVYDIVDPATLAADIDEAFSCLSGARFENATAINSVFLLRILITVALGMQLSLPYRLHGRQLGRLVEDYIHRASHVQKPCIGSVQVLLQLVLLKTIMSADTDAEHDIMGILGLTSHVVLSMGLHRDPALFEKVPPYYAEKRKRLWACFFRLHLAYCIRTGTQFPIRLEDSDCPLPTPSILQSPFTETLLGSESIRSSANSWSLGEKEAQNDAYFGHASAELANIMAPVHQTLCSTKPRITTEQQETLQAGFSALMAALPPSLQSGTAITDSIIELQRTMLSTSMHSFLLIVSLSHLFAGPGQASASTAPDVATAEAISTQRSQLLEIWDCTISILNQFLNICQEDESTGKSASKSKFSPKPSTVLKPSVADSSVIAHHFLWTDVGRASLSACLVVGRLRRQEVDRAVPFSVRPQQHHTAAIFQQMLSQSLDVLLQLWRSKYHMGPVTAKTSLLLTVTAAVTANLYTNFDDVLNSGVGAANQLISDIKEEVAQRQASAIVSSSGIYNMGDTVRTTQSSSSRARLYSTPAHALPLAVSDVSNPPGLASSGDIIPQTSSFSWAPIGIFDTSVPQIPDLSTGSSTASHAASPDYGVGGGSNLFGMDFAASMSFPFSGAPGSYAAAQCPFTGDADNTFMEFSGDTIMNMF</sequence>
<accession>S3CA93</accession>
<dbReference type="PANTHER" id="PTHR31001:SF58">
    <property type="entry name" value="ZN(II)2CYS6 TRANSCRIPTION FACTOR (EUROFUNG)"/>
    <property type="match status" value="1"/>
</dbReference>
<dbReference type="InterPro" id="IPR001138">
    <property type="entry name" value="Zn2Cys6_DnaBD"/>
</dbReference>
<dbReference type="GO" id="GO:0003677">
    <property type="term" value="F:DNA binding"/>
    <property type="evidence" value="ECO:0007669"/>
    <property type="project" value="InterPro"/>
</dbReference>
<dbReference type="PROSITE" id="PS50048">
    <property type="entry name" value="ZN2_CY6_FUNGAL_2"/>
    <property type="match status" value="1"/>
</dbReference>
<dbReference type="Pfam" id="PF04082">
    <property type="entry name" value="Fungal_trans"/>
    <property type="match status" value="1"/>
</dbReference>
<dbReference type="Gene3D" id="4.10.240.10">
    <property type="entry name" value="Zn(2)-C6 fungal-type DNA-binding domain"/>
    <property type="match status" value="1"/>
</dbReference>
<dbReference type="SMART" id="SM00066">
    <property type="entry name" value="GAL4"/>
    <property type="match status" value="1"/>
</dbReference>
<protein>
    <submittedName>
        <fullName evidence="6">C6 transcription factor</fullName>
    </submittedName>
</protein>
<dbReference type="GO" id="GO:0008270">
    <property type="term" value="F:zinc ion binding"/>
    <property type="evidence" value="ECO:0007669"/>
    <property type="project" value="InterPro"/>
</dbReference>
<evidence type="ECO:0000256" key="1">
    <source>
        <dbReference type="ARBA" id="ARBA00004123"/>
    </source>
</evidence>
<dbReference type="InterPro" id="IPR050613">
    <property type="entry name" value="Sec_Metabolite_Reg"/>
</dbReference>
<dbReference type="HOGENOM" id="CLU_329843_0_0_1"/>
<dbReference type="GO" id="GO:0000981">
    <property type="term" value="F:DNA-binding transcription factor activity, RNA polymerase II-specific"/>
    <property type="evidence" value="ECO:0007669"/>
    <property type="project" value="InterPro"/>
</dbReference>
<feature type="compositionally biased region" description="Low complexity" evidence="4">
    <location>
        <begin position="86"/>
        <end position="111"/>
    </location>
</feature>
<dbReference type="PROSITE" id="PS00463">
    <property type="entry name" value="ZN2_CY6_FUNGAL_1"/>
    <property type="match status" value="1"/>
</dbReference>
<feature type="compositionally biased region" description="Polar residues" evidence="4">
    <location>
        <begin position="1"/>
        <end position="12"/>
    </location>
</feature>
<dbReference type="InterPro" id="IPR007219">
    <property type="entry name" value="XnlR_reg_dom"/>
</dbReference>
<proteinExistence type="predicted"/>
<keyword evidence="2" id="KW-0479">Metal-binding</keyword>
<dbReference type="OrthoDB" id="5319341at2759"/>
<dbReference type="GO" id="GO:0005634">
    <property type="term" value="C:nucleus"/>
    <property type="evidence" value="ECO:0007669"/>
    <property type="project" value="UniProtKB-SubCell"/>
</dbReference>